<dbReference type="GO" id="GO:0012505">
    <property type="term" value="C:endomembrane system"/>
    <property type="evidence" value="ECO:0007669"/>
    <property type="project" value="UniProtKB-SubCell"/>
</dbReference>
<dbReference type="PANTHER" id="PTHR12263">
    <property type="entry name" value="VACUOLAR ATP SYNTHASE SUBUNIT H"/>
    <property type="match status" value="1"/>
</dbReference>
<evidence type="ECO:0000256" key="6">
    <source>
        <dbReference type="ARBA" id="ARBA00022989"/>
    </source>
</evidence>
<reference evidence="10" key="1">
    <citation type="submission" date="2020-06" db="EMBL/GenBank/DDBJ databases">
        <title>Draft genome of Bugula neritina, a colonial animal packing powerful symbionts and potential medicines.</title>
        <authorList>
            <person name="Rayko M."/>
        </authorList>
    </citation>
    <scope>NUCLEOTIDE SEQUENCE [LARGE SCALE GENOMIC DNA]</scope>
    <source>
        <strain evidence="10">Kwan_BN1</strain>
    </source>
</reference>
<dbReference type="Proteomes" id="UP000593567">
    <property type="component" value="Unassembled WGS sequence"/>
</dbReference>
<keyword evidence="3" id="KW-0813">Transport</keyword>
<keyword evidence="6 9" id="KW-1133">Transmembrane helix</keyword>
<feature type="transmembrane region" description="Helical" evidence="9">
    <location>
        <begin position="23"/>
        <end position="46"/>
    </location>
</feature>
<dbReference type="GO" id="GO:0033179">
    <property type="term" value="C:proton-transporting V-type ATPase, V0 domain"/>
    <property type="evidence" value="ECO:0007669"/>
    <property type="project" value="InterPro"/>
</dbReference>
<evidence type="ECO:0000256" key="5">
    <source>
        <dbReference type="ARBA" id="ARBA00022781"/>
    </source>
</evidence>
<dbReference type="OrthoDB" id="1508846at2759"/>
<comment type="similarity">
    <text evidence="2">Belongs to the V-ATPase e1/e2 subunit family.</text>
</comment>
<comment type="subcellular location">
    <subcellularLocation>
        <location evidence="1">Endomembrane system</location>
        <topology evidence="1">Multi-pass membrane protein</topology>
    </subcellularLocation>
</comment>
<dbReference type="AlphaFoldDB" id="A0A7J7KC08"/>
<gene>
    <name evidence="10" type="ORF">EB796_006561</name>
</gene>
<keyword evidence="5" id="KW-0375">Hydrogen ion transport</keyword>
<evidence type="ECO:0000256" key="1">
    <source>
        <dbReference type="ARBA" id="ARBA00004127"/>
    </source>
</evidence>
<dbReference type="PANTHER" id="PTHR12263:SF0">
    <property type="entry name" value="V-TYPE PROTON ATPASE SUBUNIT"/>
    <property type="match status" value="1"/>
</dbReference>
<evidence type="ECO:0000256" key="4">
    <source>
        <dbReference type="ARBA" id="ARBA00022692"/>
    </source>
</evidence>
<evidence type="ECO:0000256" key="3">
    <source>
        <dbReference type="ARBA" id="ARBA00022448"/>
    </source>
</evidence>
<organism evidence="10 11">
    <name type="scientific">Bugula neritina</name>
    <name type="common">Brown bryozoan</name>
    <name type="synonym">Sertularia neritina</name>
    <dbReference type="NCBI Taxonomy" id="10212"/>
    <lineage>
        <taxon>Eukaryota</taxon>
        <taxon>Metazoa</taxon>
        <taxon>Spiralia</taxon>
        <taxon>Lophotrochozoa</taxon>
        <taxon>Bryozoa</taxon>
        <taxon>Gymnolaemata</taxon>
        <taxon>Cheilostomatida</taxon>
        <taxon>Flustrina</taxon>
        <taxon>Buguloidea</taxon>
        <taxon>Bugulidae</taxon>
        <taxon>Bugula</taxon>
    </lineage>
</organism>
<protein>
    <submittedName>
        <fullName evidence="10">ATP6V0E1</fullName>
    </submittedName>
</protein>
<dbReference type="InterPro" id="IPR008389">
    <property type="entry name" value="ATPase_V0-cplx_e1/e2_su"/>
</dbReference>
<evidence type="ECO:0000313" key="11">
    <source>
        <dbReference type="Proteomes" id="UP000593567"/>
    </source>
</evidence>
<keyword evidence="8 9" id="KW-0472">Membrane</keyword>
<evidence type="ECO:0000256" key="7">
    <source>
        <dbReference type="ARBA" id="ARBA00023065"/>
    </source>
</evidence>
<accession>A0A7J7KC08</accession>
<proteinExistence type="inferred from homology"/>
<keyword evidence="7" id="KW-0406">Ion transport</keyword>
<name>A0A7J7KC08_BUGNE</name>
<keyword evidence="11" id="KW-1185">Reference proteome</keyword>
<evidence type="ECO:0000256" key="9">
    <source>
        <dbReference type="SAM" id="Phobius"/>
    </source>
</evidence>
<evidence type="ECO:0000256" key="2">
    <source>
        <dbReference type="ARBA" id="ARBA00008328"/>
    </source>
</evidence>
<dbReference type="Pfam" id="PF05493">
    <property type="entry name" value="ATP_synt_H"/>
    <property type="match status" value="1"/>
</dbReference>
<dbReference type="EMBL" id="VXIV02000931">
    <property type="protein sequence ID" value="KAF6035138.1"/>
    <property type="molecule type" value="Genomic_DNA"/>
</dbReference>
<dbReference type="GO" id="GO:0046961">
    <property type="term" value="F:proton-transporting ATPase activity, rotational mechanism"/>
    <property type="evidence" value="ECO:0007669"/>
    <property type="project" value="InterPro"/>
</dbReference>
<sequence length="70" mass="7839">MSIICGVIGLVIPFLVPKGPNRGIIQVMLVTTAVCFYVFWFCCILAQMNPLFGPELNKEAMYIVAQQWNS</sequence>
<comment type="caution">
    <text evidence="10">The sequence shown here is derived from an EMBL/GenBank/DDBJ whole genome shotgun (WGS) entry which is preliminary data.</text>
</comment>
<evidence type="ECO:0000313" key="10">
    <source>
        <dbReference type="EMBL" id="KAF6035138.1"/>
    </source>
</evidence>
<keyword evidence="4 9" id="KW-0812">Transmembrane</keyword>
<evidence type="ECO:0000256" key="8">
    <source>
        <dbReference type="ARBA" id="ARBA00023136"/>
    </source>
</evidence>